<dbReference type="PANTHER" id="PTHR47186">
    <property type="entry name" value="LEUCINE-RICH REPEAT-CONTAINING PROTEIN 57"/>
    <property type="match status" value="1"/>
</dbReference>
<sequence length="532" mass="60208">MPQIYFTRKSENRKEMFFAEMLRSENNLSPTPLNKIDYCAILAKRCPMVRDKIVRLLLAESLIPKKEGELIDNTADNIIEELLHLGLLQKRNICDDIEVPKRYSKLCLVEVDEVAFFAKAASLPVRAIIEDDGKEIAPDFEDLQIRSLFLITAERRRSSSDSTQGLSRAYIATICKLQNLLVLNLDGKIEYSPDEVGDLVHLRYLCLENSDLDELPKSLGNLQNLQTLDIRMCGNMQELPIEVLNIQQLRHLLMSKSINDGEIRVPKEIGKLVNLITFTGVYAGGGIANELSNLTQLQELGVKRVSEDHASELFAAIMKMENLISLSLEAEEHYDGGTSCSFFPDEFGRFSPPTHLLELHLVGGLVETPSWLTSMSNLTRLSLYFSNLTESPTLVLQFLPKLKYLVLWQVYKATHIGKEFCQAGGFPELETITIDSSFLVDWSEIVNGAFPRLKSLNIRCPELRFLPEGLQNIATLEELHLTPMHGDLARRLKSNENYKLKNILQLSACYLYQNPSSWCIYTGSPQDVLEHA</sequence>
<dbReference type="InterPro" id="IPR055414">
    <property type="entry name" value="LRR_R13L4/SHOC2-like"/>
</dbReference>
<evidence type="ECO:0000259" key="2">
    <source>
        <dbReference type="Pfam" id="PF23598"/>
    </source>
</evidence>
<dbReference type="Proteomes" id="UP000027138">
    <property type="component" value="Unassembled WGS sequence"/>
</dbReference>
<proteinExistence type="predicted"/>
<name>A0A067K4C5_JATCU</name>
<dbReference type="AlphaFoldDB" id="A0A067K4C5"/>
<dbReference type="EMBL" id="KK914893">
    <property type="protein sequence ID" value="KDP26639.1"/>
    <property type="molecule type" value="Genomic_DNA"/>
</dbReference>
<dbReference type="Pfam" id="PF23598">
    <property type="entry name" value="LRR_14"/>
    <property type="match status" value="1"/>
</dbReference>
<evidence type="ECO:0000313" key="4">
    <source>
        <dbReference type="Proteomes" id="UP000027138"/>
    </source>
</evidence>
<keyword evidence="4" id="KW-1185">Reference proteome</keyword>
<organism evidence="3 4">
    <name type="scientific">Jatropha curcas</name>
    <name type="common">Barbados nut</name>
    <dbReference type="NCBI Taxonomy" id="180498"/>
    <lineage>
        <taxon>Eukaryota</taxon>
        <taxon>Viridiplantae</taxon>
        <taxon>Streptophyta</taxon>
        <taxon>Embryophyta</taxon>
        <taxon>Tracheophyta</taxon>
        <taxon>Spermatophyta</taxon>
        <taxon>Magnoliopsida</taxon>
        <taxon>eudicotyledons</taxon>
        <taxon>Gunneridae</taxon>
        <taxon>Pentapetalae</taxon>
        <taxon>rosids</taxon>
        <taxon>fabids</taxon>
        <taxon>Malpighiales</taxon>
        <taxon>Euphorbiaceae</taxon>
        <taxon>Crotonoideae</taxon>
        <taxon>Jatropheae</taxon>
        <taxon>Jatropha</taxon>
    </lineage>
</organism>
<dbReference type="SUPFAM" id="SSF52058">
    <property type="entry name" value="L domain-like"/>
    <property type="match status" value="1"/>
</dbReference>
<dbReference type="OrthoDB" id="646178at2759"/>
<protein>
    <recommendedName>
        <fullName evidence="2">Disease resistance R13L4/SHOC-2-like LRR domain-containing protein</fullName>
    </recommendedName>
</protein>
<gene>
    <name evidence="3" type="ORF">JCGZ_17797</name>
</gene>
<reference evidence="3 4" key="1">
    <citation type="journal article" date="2014" name="PLoS ONE">
        <title>Global Analysis of Gene Expression Profiles in Physic Nut (Jatropha curcas L.) Seedlings Exposed to Salt Stress.</title>
        <authorList>
            <person name="Zhang L."/>
            <person name="Zhang C."/>
            <person name="Wu P."/>
            <person name="Chen Y."/>
            <person name="Li M."/>
            <person name="Jiang H."/>
            <person name="Wu G."/>
        </authorList>
    </citation>
    <scope>NUCLEOTIDE SEQUENCE [LARGE SCALE GENOMIC DNA]</scope>
    <source>
        <strain evidence="4">cv. GZQX0401</strain>
        <tissue evidence="3">Young leaves</tissue>
    </source>
</reference>
<evidence type="ECO:0000313" key="3">
    <source>
        <dbReference type="EMBL" id="KDP26639.1"/>
    </source>
</evidence>
<feature type="domain" description="Disease resistance R13L4/SHOC-2-like LRR" evidence="2">
    <location>
        <begin position="174"/>
        <end position="481"/>
    </location>
</feature>
<evidence type="ECO:0000256" key="1">
    <source>
        <dbReference type="ARBA" id="ARBA00022737"/>
    </source>
</evidence>
<dbReference type="InterPro" id="IPR032675">
    <property type="entry name" value="LRR_dom_sf"/>
</dbReference>
<accession>A0A067K4C5</accession>
<keyword evidence="1" id="KW-0677">Repeat</keyword>
<dbReference type="PANTHER" id="PTHR47186:SF12">
    <property type="entry name" value="NB-ARC DOMAIN-CONTAINING PROTEIN"/>
    <property type="match status" value="1"/>
</dbReference>
<dbReference type="Gene3D" id="3.80.10.10">
    <property type="entry name" value="Ribonuclease Inhibitor"/>
    <property type="match status" value="1"/>
</dbReference>